<evidence type="ECO:0008006" key="5">
    <source>
        <dbReference type="Google" id="ProtNLM"/>
    </source>
</evidence>
<dbReference type="AlphaFoldDB" id="A0A103RVN7"/>
<feature type="chain" id="PRO_5007117657" description="Lipoprotein" evidence="2">
    <location>
        <begin position="25"/>
        <end position="209"/>
    </location>
</feature>
<evidence type="ECO:0000313" key="3">
    <source>
        <dbReference type="EMBL" id="KVG74800.1"/>
    </source>
</evidence>
<dbReference type="OrthoDB" id="9002340at2"/>
<keyword evidence="2" id="KW-0732">Signal</keyword>
<feature type="region of interest" description="Disordered" evidence="1">
    <location>
        <begin position="91"/>
        <end position="114"/>
    </location>
</feature>
<dbReference type="RefSeq" id="WP_059749297.1">
    <property type="nucleotide sequence ID" value="NZ_CP013416.1"/>
</dbReference>
<dbReference type="Proteomes" id="UP000064029">
    <property type="component" value="Unassembled WGS sequence"/>
</dbReference>
<sequence length="209" mass="22757">MNHAFRFVPAAALAGALFAMTACAWSQGISNRDVTGTNVFRAERRATNGVRIPRNAHAGRYTASATRGPFETNDTRELRMSGGRLVRRAQAKRAGESHWPANRVTPGADGLGRSVPEYERRTLNWDEYLKANGTPYGTSPHATQMFPPSNPRMPMHPYGRAHGLPGVPNPYDPSVPQPETRAFYDNGAGTRCTATGGAGTSRSSCDLRW</sequence>
<reference evidence="3 4" key="1">
    <citation type="submission" date="2015-11" db="EMBL/GenBank/DDBJ databases">
        <title>Expanding the genomic diversity of Burkholderia species for the development of highly accurate diagnostics.</title>
        <authorList>
            <person name="Sahl J."/>
            <person name="Keim P."/>
            <person name="Wagner D."/>
        </authorList>
    </citation>
    <scope>NUCLEOTIDE SEQUENCE [LARGE SCALE GENOMIC DNA]</scope>
    <source>
        <strain evidence="3 4">MSMB2036</strain>
    </source>
</reference>
<gene>
    <name evidence="3" type="ORF">WJ33_14855</name>
</gene>
<name>A0A103RVN7_9BURK</name>
<accession>A0A103RVN7</accession>
<evidence type="ECO:0000256" key="2">
    <source>
        <dbReference type="SAM" id="SignalP"/>
    </source>
</evidence>
<comment type="caution">
    <text evidence="3">The sequence shown here is derived from an EMBL/GenBank/DDBJ whole genome shotgun (WGS) entry which is preliminary data.</text>
</comment>
<proteinExistence type="predicted"/>
<organism evidence="3 4">
    <name type="scientific">Burkholderia ubonensis</name>
    <dbReference type="NCBI Taxonomy" id="101571"/>
    <lineage>
        <taxon>Bacteria</taxon>
        <taxon>Pseudomonadati</taxon>
        <taxon>Pseudomonadota</taxon>
        <taxon>Betaproteobacteria</taxon>
        <taxon>Burkholderiales</taxon>
        <taxon>Burkholderiaceae</taxon>
        <taxon>Burkholderia</taxon>
        <taxon>Burkholderia cepacia complex</taxon>
    </lineage>
</organism>
<feature type="signal peptide" evidence="2">
    <location>
        <begin position="1"/>
        <end position="24"/>
    </location>
</feature>
<dbReference type="EMBL" id="LOXM01000025">
    <property type="protein sequence ID" value="KVG74800.1"/>
    <property type="molecule type" value="Genomic_DNA"/>
</dbReference>
<dbReference type="PROSITE" id="PS51257">
    <property type="entry name" value="PROKAR_LIPOPROTEIN"/>
    <property type="match status" value="1"/>
</dbReference>
<protein>
    <recommendedName>
        <fullName evidence="5">Lipoprotein</fullName>
    </recommendedName>
</protein>
<evidence type="ECO:0000256" key="1">
    <source>
        <dbReference type="SAM" id="MobiDB-lite"/>
    </source>
</evidence>
<evidence type="ECO:0000313" key="4">
    <source>
        <dbReference type="Proteomes" id="UP000064029"/>
    </source>
</evidence>